<dbReference type="EMBL" id="LCBS01000017">
    <property type="protein sequence ID" value="KKS16602.1"/>
    <property type="molecule type" value="Genomic_DNA"/>
</dbReference>
<proteinExistence type="predicted"/>
<evidence type="ECO:0000313" key="3">
    <source>
        <dbReference type="Proteomes" id="UP000034163"/>
    </source>
</evidence>
<protein>
    <recommendedName>
        <fullName evidence="4">Prepilin-type N-terminal cleavage/methylation domain-containing protein</fullName>
    </recommendedName>
</protein>
<keyword evidence="1" id="KW-1133">Transmembrane helix</keyword>
<dbReference type="NCBIfam" id="TIGR02532">
    <property type="entry name" value="IV_pilin_GFxxxE"/>
    <property type="match status" value="1"/>
</dbReference>
<keyword evidence="1" id="KW-0472">Membrane</keyword>
<dbReference type="AlphaFoldDB" id="A0A0G0WWW0"/>
<reference evidence="2 3" key="1">
    <citation type="journal article" date="2015" name="Nature">
        <title>rRNA introns, odd ribosomes, and small enigmatic genomes across a large radiation of phyla.</title>
        <authorList>
            <person name="Brown C.T."/>
            <person name="Hug L.A."/>
            <person name="Thomas B.C."/>
            <person name="Sharon I."/>
            <person name="Castelle C.J."/>
            <person name="Singh A."/>
            <person name="Wilkins M.J."/>
            <person name="Williams K.H."/>
            <person name="Banfield J.F."/>
        </authorList>
    </citation>
    <scope>NUCLEOTIDE SEQUENCE [LARGE SCALE GENOMIC DNA]</scope>
</reference>
<gene>
    <name evidence="2" type="ORF">UU72_C0017G0011</name>
</gene>
<evidence type="ECO:0008006" key="4">
    <source>
        <dbReference type="Google" id="ProtNLM"/>
    </source>
</evidence>
<evidence type="ECO:0000313" key="2">
    <source>
        <dbReference type="EMBL" id="KKS16602.1"/>
    </source>
</evidence>
<dbReference type="Pfam" id="PF07963">
    <property type="entry name" value="N_methyl"/>
    <property type="match status" value="1"/>
</dbReference>
<evidence type="ECO:0000256" key="1">
    <source>
        <dbReference type="SAM" id="Phobius"/>
    </source>
</evidence>
<keyword evidence="1" id="KW-0812">Transmembrane</keyword>
<dbReference type="SUPFAM" id="SSF54523">
    <property type="entry name" value="Pili subunits"/>
    <property type="match status" value="1"/>
</dbReference>
<accession>A0A0G0WWW0</accession>
<name>A0A0G0WWW0_UNCKA</name>
<dbReference type="InterPro" id="IPR045584">
    <property type="entry name" value="Pilin-like"/>
</dbReference>
<comment type="caution">
    <text evidence="2">The sequence shown here is derived from an EMBL/GenBank/DDBJ whole genome shotgun (WGS) entry which is preliminary data.</text>
</comment>
<dbReference type="Proteomes" id="UP000034163">
    <property type="component" value="Unassembled WGS sequence"/>
</dbReference>
<sequence length="158" mass="16994">MSKTLKKEAGLTLIELIIAMSIFAIITSIASVSLLNTQHKASINATTTVLVTDFRQQQIKAMTGDTEGRPSGNRYGVHFETDKYVLFNGTYTAGEPSNFEVPLESTLSFTGITGDGNIIFEQGSGELLGTSGVTIQDSLNNDQKVIQLNNFGVVTDVN</sequence>
<dbReference type="PROSITE" id="PS00409">
    <property type="entry name" value="PROKAR_NTER_METHYL"/>
    <property type="match status" value="1"/>
</dbReference>
<dbReference type="InterPro" id="IPR012902">
    <property type="entry name" value="N_methyl_site"/>
</dbReference>
<feature type="transmembrane region" description="Helical" evidence="1">
    <location>
        <begin position="12"/>
        <end position="35"/>
    </location>
</feature>
<organism evidence="2 3">
    <name type="scientific">candidate division WWE3 bacterium GW2011_GWB1_41_6</name>
    <dbReference type="NCBI Taxonomy" id="1619112"/>
    <lineage>
        <taxon>Bacteria</taxon>
        <taxon>Katanobacteria</taxon>
    </lineage>
</organism>
<dbReference type="Gene3D" id="3.30.700.10">
    <property type="entry name" value="Glycoprotein, Type 4 Pilin"/>
    <property type="match status" value="1"/>
</dbReference>